<evidence type="ECO:0000256" key="2">
    <source>
        <dbReference type="SAM" id="MobiDB-lite"/>
    </source>
</evidence>
<evidence type="ECO:0000313" key="5">
    <source>
        <dbReference type="Proteomes" id="UP000659654"/>
    </source>
</evidence>
<feature type="compositionally biased region" description="Basic and acidic residues" evidence="2">
    <location>
        <begin position="598"/>
        <end position="611"/>
    </location>
</feature>
<feature type="compositionally biased region" description="Basic and acidic residues" evidence="2">
    <location>
        <begin position="621"/>
        <end position="630"/>
    </location>
</feature>
<dbReference type="EMBL" id="CAJFCV020000006">
    <property type="protein sequence ID" value="CAG9129421.1"/>
    <property type="molecule type" value="Genomic_DNA"/>
</dbReference>
<dbReference type="Proteomes" id="UP000582659">
    <property type="component" value="Unassembled WGS sequence"/>
</dbReference>
<feature type="compositionally biased region" description="Polar residues" evidence="2">
    <location>
        <begin position="637"/>
        <end position="657"/>
    </location>
</feature>
<feature type="region of interest" description="Disordered" evidence="2">
    <location>
        <begin position="809"/>
        <end position="854"/>
    </location>
</feature>
<name>A0A1I7SL91_BURXY</name>
<feature type="compositionally biased region" description="Basic and acidic residues" evidence="2">
    <location>
        <begin position="103"/>
        <end position="117"/>
    </location>
</feature>
<feature type="compositionally biased region" description="Polar residues" evidence="2">
    <location>
        <begin position="1003"/>
        <end position="1014"/>
    </location>
</feature>
<protein>
    <submittedName>
        <fullName evidence="3">(pine wood nematode) hypothetical protein</fullName>
    </submittedName>
</protein>
<sequence>MNVNGGFSKSNEPPSIRRCHELNCPSTHCHHNSNEARPRIISAPSSPIPQRPVIYLDQISRGKSFTRKETQLSSNGEGFEWMELPKSPRGMKSPGHTPMRFPKGKENDPALEDRIDFDATQTIEPDRDLTPTLPTTPMGTLKPSGFFSSPPELQKSDLLAEVCKSLERTQDTLRKCRTPVMEEGRSQYDFRHEKPNDERKRDNTSPVKASRTLRFDPNPQIRMRTSSDVSSEEWGAQGSSKDHGEYKKTDKITSPRDVRALSRKQGPGILMNQSRSPGSNFESSLRSRSHGEDPNHPLDPLLDASGEVYDSLVMRKQESIENDRSQSEILVEREDTIPSREEFDQSQGRSDVISPYRQILLRNRELFERIKPRKLDFEGNTSVNERNNGKNAKFKQIPIRPKDIMDRRIMNPTRLEGPPSHRTMAAPTHFHVHQHFEANFSSAKPTSKDTVTPKQQYLRILKNIYSHKVDLLIQEEKEAQIRQDRKMELMVIQKKKNVVKELAERIQQFKADCKHKRFSEAQIERMISKEQSNLDEMESKVEGLLEAARKRNEILMMKKGHKGEYSNYSQYSSLESTKKPPHKLDAGTSPHLPGQVSDRFEKEKFKFEPKKSSSSTIFEANIREKGDKIGSAEPPDSSRSTQYDITSIETDPSTPIQKSPIDHGEDGEKTPILAETSEKELRAFSEEDRTDDLFHTPKKNRGFGGFQIPKLNLDFLDDGSGIDDTMKALGMEKQKEAEKGTQDVLEELENQQTEPDSSQNQQQESEVTQVEYSERQERPSSVLGNDNTLDSTFKRAMEESFLGGIGIDFRLGEPGKGAPTIVQEKDISGKKDHEDVEKIEEEKEYEGGRKMGSSLEPEVAIEMSNEAITDAVREVTPSGKIEEKEDDLGVKTAELLDKKEDQGTIERAEVIEAGLEDTETKKSQGKMGQHQEVDDESEKRQDAQEVPVEEEEAQETTASEDVNQLSTAIQDFHLETFEKQHGKSEEKEEFEENAQEKIEEPVQSDSPSVFSSLRSDLPISEDLGLESPKIDGEIDEGVEQKDKMGGEVEEELASPQREPTESSEEPKSQPESAESRGRSSDSNGSHRRRRSLIPQLQRLDSGSTVLPTTSVGSPDPQPSHKSKIPRRRSSVGSELPESTINEPTTASSTQSSIPEQLETAKSSSSESTAKGSTSSSEQPSRQSTQRTSTDSGDPSGGQGGSKGSSARSGQGTMNSGSDSIPEDVTTARDSDSPHSTSLTVPTPPSGQSDSAISSLSTPRIFSLSHPNAMRSPKERTLTVWPKAQRSTDNNSLLSASINSSRANDSLLHTGEVNPRRNGLADIVEMNSFSHLDYVDKMQSWHTNERVDALIEYFTIRFYQKHVYKYRKRLLNLEKIENFREVQVDDEFLEKEVPEEDMLEVVLIVADHVAYFMNQAVKNQMIPSERTKELYDAFRGPNDENMVKFIKKKMRLLTEIYPQPCLRSKWELTSIERKVDYIPAEERFQNNFINGKIAERVLKPPIPYP</sequence>
<evidence type="ECO:0000256" key="1">
    <source>
        <dbReference type="SAM" id="Coils"/>
    </source>
</evidence>
<feature type="compositionally biased region" description="Low complexity" evidence="2">
    <location>
        <begin position="1159"/>
        <end position="1193"/>
    </location>
</feature>
<feature type="compositionally biased region" description="Basic and acidic residues" evidence="2">
    <location>
        <begin position="1058"/>
        <end position="1079"/>
    </location>
</feature>
<dbReference type="Proteomes" id="UP000659654">
    <property type="component" value="Unassembled WGS sequence"/>
</dbReference>
<feature type="region of interest" description="Disordered" evidence="2">
    <location>
        <begin position="572"/>
        <end position="671"/>
    </location>
</feature>
<proteinExistence type="predicted"/>
<feature type="compositionally biased region" description="Basic and acidic residues" evidence="2">
    <location>
        <begin position="972"/>
        <end position="986"/>
    </location>
</feature>
<feature type="compositionally biased region" description="Basic and acidic residues" evidence="2">
    <location>
        <begin position="576"/>
        <end position="585"/>
    </location>
</feature>
<feature type="region of interest" description="Disordered" evidence="2">
    <location>
        <begin position="892"/>
        <end position="1256"/>
    </location>
</feature>
<keyword evidence="1" id="KW-0175">Coiled coil</keyword>
<organism evidence="4 6">
    <name type="scientific">Bursaphelenchus xylophilus</name>
    <name type="common">Pinewood nematode worm</name>
    <name type="synonym">Aphelenchoides xylophilus</name>
    <dbReference type="NCBI Taxonomy" id="6326"/>
    <lineage>
        <taxon>Eukaryota</taxon>
        <taxon>Metazoa</taxon>
        <taxon>Ecdysozoa</taxon>
        <taxon>Nematoda</taxon>
        <taxon>Chromadorea</taxon>
        <taxon>Rhabditida</taxon>
        <taxon>Tylenchina</taxon>
        <taxon>Tylenchomorpha</taxon>
        <taxon>Aphelenchoidea</taxon>
        <taxon>Aphelenchoididae</taxon>
        <taxon>Bursaphelenchus</taxon>
    </lineage>
</organism>
<evidence type="ECO:0000313" key="6">
    <source>
        <dbReference type="WBParaSite" id="BXY_1382300.1"/>
    </source>
</evidence>
<feature type="compositionally biased region" description="Basic and acidic residues" evidence="2">
    <location>
        <begin position="175"/>
        <end position="203"/>
    </location>
</feature>
<feature type="region of interest" description="Disordered" evidence="2">
    <location>
        <begin position="65"/>
        <end position="153"/>
    </location>
</feature>
<evidence type="ECO:0000313" key="3">
    <source>
        <dbReference type="EMBL" id="CAD5233952.1"/>
    </source>
</evidence>
<keyword evidence="5" id="KW-1185">Reference proteome</keyword>
<feature type="compositionally biased region" description="Polar residues" evidence="2">
    <location>
        <begin position="1098"/>
        <end position="1112"/>
    </location>
</feature>
<feature type="compositionally biased region" description="Basic and acidic residues" evidence="2">
    <location>
        <begin position="683"/>
        <end position="695"/>
    </location>
</feature>
<feature type="compositionally biased region" description="Basic and acidic residues" evidence="2">
    <location>
        <begin position="660"/>
        <end position="669"/>
    </location>
</feature>
<gene>
    <name evidence="3" type="ORF">BXYJ_LOCUS14043</name>
</gene>
<feature type="compositionally biased region" description="Basic and acidic residues" evidence="2">
    <location>
        <begin position="240"/>
        <end position="260"/>
    </location>
</feature>
<feature type="region of interest" description="Disordered" evidence="2">
    <location>
        <begin position="683"/>
        <end position="703"/>
    </location>
</feature>
<feature type="region of interest" description="Disordered" evidence="2">
    <location>
        <begin position="175"/>
        <end position="301"/>
    </location>
</feature>
<feature type="coiled-coil region" evidence="1">
    <location>
        <begin position="492"/>
        <end position="547"/>
    </location>
</feature>
<feature type="compositionally biased region" description="Polar residues" evidence="2">
    <location>
        <begin position="750"/>
        <end position="771"/>
    </location>
</feature>
<dbReference type="EMBL" id="CAJFDI010000006">
    <property type="protein sequence ID" value="CAD5233952.1"/>
    <property type="molecule type" value="Genomic_DNA"/>
</dbReference>
<dbReference type="OrthoDB" id="10676317at2759"/>
<reference evidence="3" key="2">
    <citation type="submission" date="2020-09" db="EMBL/GenBank/DDBJ databases">
        <authorList>
            <person name="Kikuchi T."/>
        </authorList>
    </citation>
    <scope>NUCLEOTIDE SEQUENCE</scope>
    <source>
        <strain evidence="3">Ka4C1</strain>
    </source>
</reference>
<accession>A0A1I7SL91</accession>
<dbReference type="Proteomes" id="UP000095284">
    <property type="component" value="Unplaced"/>
</dbReference>
<feature type="compositionally biased region" description="Basic and acidic residues" evidence="2">
    <location>
        <begin position="823"/>
        <end position="836"/>
    </location>
</feature>
<feature type="compositionally biased region" description="Basic and acidic residues" evidence="2">
    <location>
        <begin position="1028"/>
        <end position="1046"/>
    </location>
</feature>
<feature type="compositionally biased region" description="Low complexity" evidence="2">
    <location>
        <begin position="130"/>
        <end position="141"/>
    </location>
</feature>
<evidence type="ECO:0000313" key="4">
    <source>
        <dbReference type="Proteomes" id="UP000095284"/>
    </source>
</evidence>
<feature type="compositionally biased region" description="Polar residues" evidence="2">
    <location>
        <begin position="1130"/>
        <end position="1154"/>
    </location>
</feature>
<reference evidence="6" key="1">
    <citation type="submission" date="2016-11" db="UniProtKB">
        <authorList>
            <consortium name="WormBaseParasite"/>
        </authorList>
    </citation>
    <scope>IDENTIFICATION</scope>
</reference>
<feature type="compositionally biased region" description="Polar residues" evidence="2">
    <location>
        <begin position="1233"/>
        <end position="1256"/>
    </location>
</feature>
<feature type="compositionally biased region" description="Basic and acidic residues" evidence="2">
    <location>
        <begin position="929"/>
        <end position="943"/>
    </location>
</feature>
<feature type="compositionally biased region" description="Polar residues" evidence="2">
    <location>
        <begin position="271"/>
        <end position="286"/>
    </location>
</feature>
<feature type="compositionally biased region" description="Basic and acidic residues" evidence="2">
    <location>
        <begin position="892"/>
        <end position="910"/>
    </location>
</feature>
<dbReference type="WBParaSite" id="BXY_1382300.1">
    <property type="protein sequence ID" value="BXY_1382300.1"/>
    <property type="gene ID" value="BXY_1382300"/>
</dbReference>
<feature type="region of interest" description="Disordered" evidence="2">
    <location>
        <begin position="727"/>
        <end position="790"/>
    </location>
</feature>
<feature type="compositionally biased region" description="Basic residues" evidence="2">
    <location>
        <begin position="1120"/>
        <end position="1129"/>
    </location>
</feature>
<feature type="compositionally biased region" description="Basic and acidic residues" evidence="2">
    <location>
        <begin position="727"/>
        <end position="741"/>
    </location>
</feature>